<dbReference type="KEGG" id="rmi:RMB_07480"/>
<dbReference type="InterPro" id="IPR032675">
    <property type="entry name" value="LRR_dom_sf"/>
</dbReference>
<gene>
    <name evidence="2" type="ORF">RMB_07480</name>
</gene>
<feature type="domain" description="RelA/SpoT" evidence="1">
    <location>
        <begin position="225"/>
        <end position="335"/>
    </location>
</feature>
<dbReference type="Pfam" id="PF04607">
    <property type="entry name" value="RelA_SpoT"/>
    <property type="match status" value="1"/>
</dbReference>
<dbReference type="Gene3D" id="1.10.3210.10">
    <property type="entry name" value="Hypothetical protein af1432"/>
    <property type="match status" value="1"/>
</dbReference>
<dbReference type="SUPFAM" id="SSF109604">
    <property type="entry name" value="HD-domain/PDEase-like"/>
    <property type="match status" value="1"/>
</dbReference>
<reference evidence="3" key="1">
    <citation type="submission" date="2012-02" db="EMBL/GenBank/DDBJ databases">
        <title>Complete genome sequence of Rickettsia parkeri strain Portsmouth.</title>
        <authorList>
            <person name="Johnson S.L."/>
            <person name="Munk A.C."/>
            <person name="Han S."/>
            <person name="Bruce D.C."/>
            <person name="Dasch G.A."/>
        </authorList>
    </citation>
    <scope>NUCLEOTIDE SEQUENCE [LARGE SCALE GENOMIC DNA]</scope>
    <source>
        <strain evidence="3">AZT80 (RMB)</strain>
        <plasmid evidence="3">pRMB</plasmid>
    </source>
</reference>
<evidence type="ECO:0000313" key="2">
    <source>
        <dbReference type="EMBL" id="AFB32170.1"/>
    </source>
</evidence>
<dbReference type="Pfam" id="PF13516">
    <property type="entry name" value="LRR_6"/>
    <property type="match status" value="6"/>
</dbReference>
<dbReference type="InterPro" id="IPR001611">
    <property type="entry name" value="Leu-rich_rpt"/>
</dbReference>
<proteinExistence type="predicted"/>
<dbReference type="SUPFAM" id="SSF52047">
    <property type="entry name" value="RNI-like"/>
    <property type="match status" value="1"/>
</dbReference>
<dbReference type="InterPro" id="IPR007685">
    <property type="entry name" value="RelA_SpoT"/>
</dbReference>
<protein>
    <submittedName>
        <fullName evidence="2">Guanosine polyphosphate pyrophosphohydrolase/synthetase</fullName>
    </submittedName>
</protein>
<accession>H6QLC7</accession>
<dbReference type="GO" id="GO:0015969">
    <property type="term" value="P:guanosine tetraphosphate metabolic process"/>
    <property type="evidence" value="ECO:0007669"/>
    <property type="project" value="InterPro"/>
</dbReference>
<dbReference type="SUPFAM" id="SSF81301">
    <property type="entry name" value="Nucleotidyltransferase"/>
    <property type="match status" value="1"/>
</dbReference>
<dbReference type="EMBL" id="CP003320">
    <property type="protein sequence ID" value="AFB32170.1"/>
    <property type="molecule type" value="Genomic_DNA"/>
</dbReference>
<organism evidence="2 3">
    <name type="scientific">Rickettsia massiliae str. AZT80</name>
    <dbReference type="NCBI Taxonomy" id="1105112"/>
    <lineage>
        <taxon>Bacteria</taxon>
        <taxon>Pseudomonadati</taxon>
        <taxon>Pseudomonadota</taxon>
        <taxon>Alphaproteobacteria</taxon>
        <taxon>Rickettsiales</taxon>
        <taxon>Rickettsiaceae</taxon>
        <taxon>Rickettsieae</taxon>
        <taxon>Rickettsia</taxon>
        <taxon>spotted fever group</taxon>
    </lineage>
</organism>
<evidence type="ECO:0000313" key="3">
    <source>
        <dbReference type="Proteomes" id="UP000007999"/>
    </source>
</evidence>
<name>H6QLC7_RICMA</name>
<dbReference type="HOGENOM" id="CLU_293706_0_0_5"/>
<dbReference type="PANTHER" id="PTHR21262">
    <property type="entry name" value="GUANOSINE-3',5'-BIS DIPHOSPHATE 3'-PYROPHOSPHOHYDROLASE"/>
    <property type="match status" value="1"/>
</dbReference>
<keyword evidence="2" id="KW-0614">Plasmid</keyword>
<dbReference type="Gene3D" id="3.80.10.10">
    <property type="entry name" value="Ribonuclease Inhibitor"/>
    <property type="match status" value="1"/>
</dbReference>
<dbReference type="RefSeq" id="WP_014372996.1">
    <property type="nucleotide sequence ID" value="NC_016939.1"/>
</dbReference>
<keyword evidence="2" id="KW-0378">Hydrolase</keyword>
<dbReference type="SMART" id="SM00368">
    <property type="entry name" value="LRR_RI"/>
    <property type="match status" value="6"/>
</dbReference>
<dbReference type="AlphaFoldDB" id="H6QLC7"/>
<dbReference type="InterPro" id="IPR043519">
    <property type="entry name" value="NT_sf"/>
</dbReference>
<dbReference type="CDD" id="cd05399">
    <property type="entry name" value="NT_Rel-Spo_like"/>
    <property type="match status" value="1"/>
</dbReference>
<geneLocation type="plasmid" evidence="2 3">
    <name>pRMB</name>
</geneLocation>
<dbReference type="PANTHER" id="PTHR21262:SF31">
    <property type="entry name" value="GTP PYROPHOSPHOKINASE"/>
    <property type="match status" value="1"/>
</dbReference>
<dbReference type="SMART" id="SM00954">
    <property type="entry name" value="RelA_SpoT"/>
    <property type="match status" value="1"/>
</dbReference>
<evidence type="ECO:0000259" key="1">
    <source>
        <dbReference type="SMART" id="SM00954"/>
    </source>
</evidence>
<dbReference type="Proteomes" id="UP000007999">
    <property type="component" value="Plasmid pRMB"/>
</dbReference>
<dbReference type="GO" id="GO:0016787">
    <property type="term" value="F:hydrolase activity"/>
    <property type="evidence" value="ECO:0007669"/>
    <property type="project" value="UniProtKB-KW"/>
</dbReference>
<dbReference type="Gene3D" id="3.30.460.10">
    <property type="entry name" value="Beta Polymerase, domain 2"/>
    <property type="match status" value="1"/>
</dbReference>
<sequence length="977" mass="112202">MTYQHIITILQRYDHHFDCTQFDKAIKFLLKYCHNNKYSLEISETLISIYPDTKSVITSLLFFSSVKNHLTLTHIKYHFGEEIATIFFSLAELFRIQNTYCNTIQETFQLFCSLKPNIAIRILLIRFAYLLHKIIFNCNISDIEYYLMSEEIKDIYVPLFKEITVEKINNVLQNVCLEILQPKLYKFITDFLKVNYQNPDQLVIKVISSFHDILSRLDVAYAISGRVKSTYSIAQKLVNKSNEIKNLCDIIGIRVIVTQDNECYKVLNTILNYYAHVPKRNKDFIKCPKKNNYQSLHTVIIDKDLRKLEVQIRTRRMHSIAQSGSASHLQYKLNLQNCNNLDVTHNILNKFIFNTLNQYSSIPTIVPKYLRLNRLDGLISYIIGSIKPNDRTLKQDASIYHENTRYYVDTAKIVNVNQTTLILVSKGKPYIATDTGKTSQLQGVSLQNMWTDQNSIKNSLSMLKKRVSYNTQIKERHLEKQRYTEKNLSSDGELSTNQLQEIKIANTSNKNSNLNDHHAYLKYYIKYIINTHTNTTSSMQMKSDYELNYINKNLLIDAIIQNNQNTNNPPSKTFNKKLKLQCVQGYKKKDKLFCTEVNLHLQNNSDNTNCSSDVLSSQKRRSQQKNCINIITIKFISDDNIMNIRIEELMTIFKDTQIIYLDLSNNNIGDTEIKILTPMLKDAQITYLNLRQNYIGDIGVRELAKILNNMHITYLNLSSNVINDTGTVELAAILKNTQITHLDLSSNNVGDTTIDDAVEKLAAILPDTQITHLNLGYNSIDAAGIIALAKILKDTKITYLNLEFNNVDNTGAIALAKILKDTKITYLNLDCNAIGLYGIRTLTATVQEMNIIIHLTGQQPYHETDYYDGHFSKLQRIEFPQLDPDLVREMANSKSDNTSGNEENDSGCEVWDWDAESDDISDTDSNVTMTIRIGHSNEDVNIDTIKSRIYGINKTPDIEVIHNAQILTEDIDCMGAL</sequence>